<evidence type="ECO:0000313" key="6">
    <source>
        <dbReference type="Proteomes" id="UP000009877"/>
    </source>
</evidence>
<dbReference type="SUPFAM" id="SSF46689">
    <property type="entry name" value="Homeodomain-like"/>
    <property type="match status" value="1"/>
</dbReference>
<sequence length="240" mass="25527">MDATTRDAAPELPAAAQRLRASALKLYARQGPTGTGVREIAADAGAAPGLIRHHFGSKAGLTRAVDDLVLSVIAETLETATAQAAPSDTAAAVGAARDEAFARMLREHPEIAGYLRWCLIAPVWNDPTGSEPAAHDDEHRPSARTHSAREAAPAEDGLAERLVDFTLSEARRLRRAGASSRDLRTSVLSTLLRQIGSMVVQPLTDRLWQRLEPAADHAAHDAPAPLVRIAMPPEEPTAQG</sequence>
<evidence type="ECO:0000259" key="4">
    <source>
        <dbReference type="PROSITE" id="PS50977"/>
    </source>
</evidence>
<reference evidence="5 6" key="1">
    <citation type="journal article" date="2014" name="Genome Announc.">
        <title>Draft Genome Sequence of Kocuria palustris PEL.</title>
        <authorList>
            <person name="Sharma G."/>
            <person name="Khatri I."/>
            <person name="Subramanian S."/>
        </authorList>
    </citation>
    <scope>NUCLEOTIDE SEQUENCE [LARGE SCALE GENOMIC DNA]</scope>
    <source>
        <strain evidence="5 6">PEL</strain>
    </source>
</reference>
<dbReference type="GO" id="GO:0000976">
    <property type="term" value="F:transcription cis-regulatory region binding"/>
    <property type="evidence" value="ECO:0007669"/>
    <property type="project" value="TreeGrafter"/>
</dbReference>
<evidence type="ECO:0000256" key="1">
    <source>
        <dbReference type="ARBA" id="ARBA00023125"/>
    </source>
</evidence>
<dbReference type="GO" id="GO:0003700">
    <property type="term" value="F:DNA-binding transcription factor activity"/>
    <property type="evidence" value="ECO:0007669"/>
    <property type="project" value="TreeGrafter"/>
</dbReference>
<feature type="region of interest" description="Disordered" evidence="3">
    <location>
        <begin position="129"/>
        <end position="155"/>
    </location>
</feature>
<feature type="region of interest" description="Disordered" evidence="3">
    <location>
        <begin position="221"/>
        <end position="240"/>
    </location>
</feature>
<proteinExistence type="predicted"/>
<keyword evidence="1 2" id="KW-0238">DNA-binding</keyword>
<protein>
    <submittedName>
        <fullName evidence="5">Transcriptional regulator, TetR family</fullName>
    </submittedName>
</protein>
<dbReference type="PROSITE" id="PS50977">
    <property type="entry name" value="HTH_TETR_2"/>
    <property type="match status" value="1"/>
</dbReference>
<evidence type="ECO:0000256" key="3">
    <source>
        <dbReference type="SAM" id="MobiDB-lite"/>
    </source>
</evidence>
<dbReference type="Gene3D" id="1.10.357.10">
    <property type="entry name" value="Tetracycline Repressor, domain 2"/>
    <property type="match status" value="1"/>
</dbReference>
<dbReference type="PANTHER" id="PTHR30055:SF146">
    <property type="entry name" value="HTH-TYPE TRANSCRIPTIONAL DUAL REGULATOR CECR"/>
    <property type="match status" value="1"/>
</dbReference>
<dbReference type="AlphaFoldDB" id="M2XAE7"/>
<dbReference type="Proteomes" id="UP000009877">
    <property type="component" value="Unassembled WGS sequence"/>
</dbReference>
<feature type="DNA-binding region" description="H-T-H motif" evidence="2">
    <location>
        <begin position="36"/>
        <end position="55"/>
    </location>
</feature>
<dbReference type="InterPro" id="IPR050109">
    <property type="entry name" value="HTH-type_TetR-like_transc_reg"/>
</dbReference>
<evidence type="ECO:0000256" key="2">
    <source>
        <dbReference type="PROSITE-ProRule" id="PRU00335"/>
    </source>
</evidence>
<dbReference type="EMBL" id="ANHZ02000018">
    <property type="protein sequence ID" value="EME36076.1"/>
    <property type="molecule type" value="Genomic_DNA"/>
</dbReference>
<evidence type="ECO:0000313" key="5">
    <source>
        <dbReference type="EMBL" id="EME36076.1"/>
    </source>
</evidence>
<dbReference type="PANTHER" id="PTHR30055">
    <property type="entry name" value="HTH-TYPE TRANSCRIPTIONAL REGULATOR RUTR"/>
    <property type="match status" value="1"/>
</dbReference>
<dbReference type="RefSeq" id="WP_006215270.1">
    <property type="nucleotide sequence ID" value="NZ_ANHZ02000018.1"/>
</dbReference>
<accession>M2XAE7</accession>
<dbReference type="InterPro" id="IPR009057">
    <property type="entry name" value="Homeodomain-like_sf"/>
</dbReference>
<name>M2XAE7_9MICC</name>
<dbReference type="InterPro" id="IPR001647">
    <property type="entry name" value="HTH_TetR"/>
</dbReference>
<organism evidence="5 6">
    <name type="scientific">Kocuria palustris PEL</name>
    <dbReference type="NCBI Taxonomy" id="1236550"/>
    <lineage>
        <taxon>Bacteria</taxon>
        <taxon>Bacillati</taxon>
        <taxon>Actinomycetota</taxon>
        <taxon>Actinomycetes</taxon>
        <taxon>Micrococcales</taxon>
        <taxon>Micrococcaceae</taxon>
        <taxon>Kocuria</taxon>
    </lineage>
</organism>
<comment type="caution">
    <text evidence="5">The sequence shown here is derived from an EMBL/GenBank/DDBJ whole genome shotgun (WGS) entry which is preliminary data.</text>
</comment>
<keyword evidence="6" id="KW-1185">Reference proteome</keyword>
<feature type="domain" description="HTH tetR-type" evidence="4">
    <location>
        <begin position="13"/>
        <end position="73"/>
    </location>
</feature>
<gene>
    <name evidence="5" type="ORF">C884_00844</name>
</gene>
<dbReference type="Pfam" id="PF00440">
    <property type="entry name" value="TetR_N"/>
    <property type="match status" value="1"/>
</dbReference>